<accession>A0ACC0G8B3</accession>
<name>A0ACC0G8B3_9ERIC</name>
<reference evidence="1 2" key="1">
    <citation type="journal article" date="2022" name="Plant J.">
        <title>Chromosome-level genome of Camellia lanceoleosa provides a valuable resource for understanding genome evolution and self-incompatibility.</title>
        <authorList>
            <person name="Gong W."/>
            <person name="Xiao S."/>
            <person name="Wang L."/>
            <person name="Liao Z."/>
            <person name="Chang Y."/>
            <person name="Mo W."/>
            <person name="Hu G."/>
            <person name="Li W."/>
            <person name="Zhao G."/>
            <person name="Zhu H."/>
            <person name="Hu X."/>
            <person name="Ji K."/>
            <person name="Xiang X."/>
            <person name="Song Q."/>
            <person name="Yuan D."/>
            <person name="Jin S."/>
            <person name="Zhang L."/>
        </authorList>
    </citation>
    <scope>NUCLEOTIDE SEQUENCE [LARGE SCALE GENOMIC DNA]</scope>
    <source>
        <strain evidence="1">SQ_2022a</strain>
    </source>
</reference>
<protein>
    <submittedName>
        <fullName evidence="1">Uncharacterized protein</fullName>
    </submittedName>
</protein>
<sequence>MKKSSFIYLALLVFLLVISSGVPEAYGRSLAQVAETNPCGPTCNECIQGKCLCYIGHLCLGSSNTDHQNSIPITTTEDGA</sequence>
<dbReference type="EMBL" id="CM045767">
    <property type="protein sequence ID" value="KAI7997280.1"/>
    <property type="molecule type" value="Genomic_DNA"/>
</dbReference>
<dbReference type="Proteomes" id="UP001060215">
    <property type="component" value="Chromosome 10"/>
</dbReference>
<evidence type="ECO:0000313" key="2">
    <source>
        <dbReference type="Proteomes" id="UP001060215"/>
    </source>
</evidence>
<gene>
    <name evidence="1" type="ORF">LOK49_LG10G00504</name>
</gene>
<proteinExistence type="predicted"/>
<organism evidence="1 2">
    <name type="scientific">Camellia lanceoleosa</name>
    <dbReference type="NCBI Taxonomy" id="1840588"/>
    <lineage>
        <taxon>Eukaryota</taxon>
        <taxon>Viridiplantae</taxon>
        <taxon>Streptophyta</taxon>
        <taxon>Embryophyta</taxon>
        <taxon>Tracheophyta</taxon>
        <taxon>Spermatophyta</taxon>
        <taxon>Magnoliopsida</taxon>
        <taxon>eudicotyledons</taxon>
        <taxon>Gunneridae</taxon>
        <taxon>Pentapetalae</taxon>
        <taxon>asterids</taxon>
        <taxon>Ericales</taxon>
        <taxon>Theaceae</taxon>
        <taxon>Camellia</taxon>
    </lineage>
</organism>
<keyword evidence="2" id="KW-1185">Reference proteome</keyword>
<evidence type="ECO:0000313" key="1">
    <source>
        <dbReference type="EMBL" id="KAI7997280.1"/>
    </source>
</evidence>
<comment type="caution">
    <text evidence="1">The sequence shown here is derived from an EMBL/GenBank/DDBJ whole genome shotgun (WGS) entry which is preliminary data.</text>
</comment>